<reference evidence="9" key="1">
    <citation type="submission" date="2021-02" db="EMBL/GenBank/DDBJ databases">
        <authorList>
            <person name="Dougan E. K."/>
            <person name="Rhodes N."/>
            <person name="Thang M."/>
            <person name="Chan C."/>
        </authorList>
    </citation>
    <scope>NUCLEOTIDE SEQUENCE</scope>
</reference>
<dbReference type="EMBL" id="CAJNDS010000615">
    <property type="protein sequence ID" value="CAE7223072.1"/>
    <property type="molecule type" value="Genomic_DNA"/>
</dbReference>
<organism evidence="9 10">
    <name type="scientific">Symbiodinium natans</name>
    <dbReference type="NCBI Taxonomy" id="878477"/>
    <lineage>
        <taxon>Eukaryota</taxon>
        <taxon>Sar</taxon>
        <taxon>Alveolata</taxon>
        <taxon>Dinophyceae</taxon>
        <taxon>Suessiales</taxon>
        <taxon>Symbiodiniaceae</taxon>
        <taxon>Symbiodinium</taxon>
    </lineage>
</organism>
<dbReference type="GO" id="GO:0032259">
    <property type="term" value="P:methylation"/>
    <property type="evidence" value="ECO:0007669"/>
    <property type="project" value="UniProtKB-KW"/>
</dbReference>
<dbReference type="PANTHER" id="PTHR45833:SF1">
    <property type="entry name" value="METHIONINE SYNTHASE"/>
    <property type="match status" value="1"/>
</dbReference>
<dbReference type="Pfam" id="PF02574">
    <property type="entry name" value="S-methyl_trans"/>
    <property type="match status" value="1"/>
</dbReference>
<comment type="similarity">
    <text evidence="1">Belongs to the vitamin-B12 dependent methionine synthase family.</text>
</comment>
<evidence type="ECO:0000256" key="7">
    <source>
        <dbReference type="PROSITE-ProRule" id="PRU00333"/>
    </source>
</evidence>
<dbReference type="Gene3D" id="3.20.20.330">
    <property type="entry name" value="Homocysteine-binding-like domain"/>
    <property type="match status" value="1"/>
</dbReference>
<protein>
    <submittedName>
        <fullName evidence="9">MetH protein</fullName>
    </submittedName>
</protein>
<dbReference type="SUPFAM" id="SSF82282">
    <property type="entry name" value="Homocysteine S-methyltransferase"/>
    <property type="match status" value="1"/>
</dbReference>
<dbReference type="Proteomes" id="UP000604046">
    <property type="component" value="Unassembled WGS sequence"/>
</dbReference>
<dbReference type="GO" id="GO:0046872">
    <property type="term" value="F:metal ion binding"/>
    <property type="evidence" value="ECO:0007669"/>
    <property type="project" value="UniProtKB-KW"/>
</dbReference>
<dbReference type="GO" id="GO:0008705">
    <property type="term" value="F:methionine synthase activity"/>
    <property type="evidence" value="ECO:0007669"/>
    <property type="project" value="TreeGrafter"/>
</dbReference>
<sequence length="225" mass="24383">MVKGIHEQYFLAGSDICQTITFNSTTISQGKFKMQAVVYEMNKVGAELAKKAAAEVTKKEPHRPRFVAGAVGPASPSVEDPSSCNVNFDELVEAYKQQLSGLVDGGVDLLMIETCAAGLVAVEQYFQETKQERLPLMLSATVDCSSGRTLSGESIAEFYDRARQAKPFSIGIKFAVGAECADHIKDVNTGCGHMCFNAGGYEERPALFYTNISDFPLDGILNLMT</sequence>
<accession>A0A812K3T3</accession>
<evidence type="ECO:0000313" key="10">
    <source>
        <dbReference type="Proteomes" id="UP000604046"/>
    </source>
</evidence>
<evidence type="ECO:0000256" key="3">
    <source>
        <dbReference type="ARBA" id="ARBA00022679"/>
    </source>
</evidence>
<evidence type="ECO:0000256" key="6">
    <source>
        <dbReference type="ARBA" id="ARBA00023285"/>
    </source>
</evidence>
<dbReference type="InterPro" id="IPR036589">
    <property type="entry name" value="HCY_dom_sf"/>
</dbReference>
<keyword evidence="2" id="KW-0489">Methyltransferase</keyword>
<keyword evidence="10" id="KW-1185">Reference proteome</keyword>
<evidence type="ECO:0000259" key="8">
    <source>
        <dbReference type="PROSITE" id="PS50970"/>
    </source>
</evidence>
<proteinExistence type="inferred from homology"/>
<keyword evidence="4" id="KW-0949">S-adenosyl-L-methionine</keyword>
<evidence type="ECO:0000256" key="5">
    <source>
        <dbReference type="ARBA" id="ARBA00022723"/>
    </source>
</evidence>
<dbReference type="AlphaFoldDB" id="A0A812K3T3"/>
<feature type="domain" description="Hcy-binding" evidence="8">
    <location>
        <begin position="1"/>
        <end position="225"/>
    </location>
</feature>
<keyword evidence="3" id="KW-0808">Transferase</keyword>
<comment type="caution">
    <text evidence="9">The sequence shown here is derived from an EMBL/GenBank/DDBJ whole genome shotgun (WGS) entry which is preliminary data.</text>
</comment>
<comment type="caution">
    <text evidence="7">Lacks conserved residue(s) required for the propagation of feature annotation.</text>
</comment>
<name>A0A812K3T3_9DINO</name>
<dbReference type="PANTHER" id="PTHR45833">
    <property type="entry name" value="METHIONINE SYNTHASE"/>
    <property type="match status" value="1"/>
</dbReference>
<keyword evidence="6" id="KW-0170">Cobalt</keyword>
<dbReference type="InterPro" id="IPR050554">
    <property type="entry name" value="Met_Synthase/Corrinoid"/>
</dbReference>
<evidence type="ECO:0000256" key="4">
    <source>
        <dbReference type="ARBA" id="ARBA00022691"/>
    </source>
</evidence>
<dbReference type="PROSITE" id="PS50970">
    <property type="entry name" value="HCY"/>
    <property type="match status" value="1"/>
</dbReference>
<dbReference type="GO" id="GO:0005829">
    <property type="term" value="C:cytosol"/>
    <property type="evidence" value="ECO:0007669"/>
    <property type="project" value="TreeGrafter"/>
</dbReference>
<dbReference type="InterPro" id="IPR003726">
    <property type="entry name" value="HCY_dom"/>
</dbReference>
<gene>
    <name evidence="9" type="primary">metH</name>
    <name evidence="9" type="ORF">SNAT2548_LOCUS8371</name>
</gene>
<evidence type="ECO:0000256" key="1">
    <source>
        <dbReference type="ARBA" id="ARBA00010398"/>
    </source>
</evidence>
<dbReference type="GO" id="GO:0046653">
    <property type="term" value="P:tetrahydrofolate metabolic process"/>
    <property type="evidence" value="ECO:0007669"/>
    <property type="project" value="TreeGrafter"/>
</dbReference>
<keyword evidence="5" id="KW-0479">Metal-binding</keyword>
<dbReference type="GO" id="GO:0050667">
    <property type="term" value="P:homocysteine metabolic process"/>
    <property type="evidence" value="ECO:0007669"/>
    <property type="project" value="TreeGrafter"/>
</dbReference>
<evidence type="ECO:0000313" key="9">
    <source>
        <dbReference type="EMBL" id="CAE7223072.1"/>
    </source>
</evidence>
<evidence type="ECO:0000256" key="2">
    <source>
        <dbReference type="ARBA" id="ARBA00022603"/>
    </source>
</evidence>
<dbReference type="OrthoDB" id="261426at2759"/>